<dbReference type="Gene3D" id="3.40.50.2300">
    <property type="match status" value="1"/>
</dbReference>
<evidence type="ECO:0000259" key="2">
    <source>
        <dbReference type="PROSITE" id="PS50110"/>
    </source>
</evidence>
<dbReference type="SMART" id="SM00448">
    <property type="entry name" value="REC"/>
    <property type="match status" value="1"/>
</dbReference>
<dbReference type="EMBL" id="FIZP01000003">
    <property type="protein sequence ID" value="CZE47597.1"/>
    <property type="molecule type" value="Genomic_DNA"/>
</dbReference>
<dbReference type="RefSeq" id="WP_075494725.1">
    <property type="nucleotide sequence ID" value="NZ_CP053844.1"/>
</dbReference>
<dbReference type="PROSITE" id="PS50110">
    <property type="entry name" value="RESPONSE_REGULATORY"/>
    <property type="match status" value="1"/>
</dbReference>
<dbReference type="OrthoDB" id="5328903at2"/>
<dbReference type="SUPFAM" id="SSF52172">
    <property type="entry name" value="CheY-like"/>
    <property type="match status" value="1"/>
</dbReference>
<sequence>MRILIVENEVYLAQSIASKLTSLGHECEILTDIKDVLNAGKKDAVLLSTNIFGENIYAVIDKFKDSIIILLITYINNDNVSKPIKAGANDYIQKPFMVEELVRKLDHFEEFDKLKNINKSFSKYFEFYFSSICSQEFEIKNTKFPFFIVSSNQILADKFLFEMSRNLNLSFKFIFLDMPNSLEILENENFCCPLYLINFHTLKYDEKMRLFSIIQKKQVVVSTTNFSEDIPFEQVVLKEDSKGGFEDKILSIDEYFKHIITSYQSVFPDTELSKRLGISRKSLWEKRKKYGIDRKK</sequence>
<accession>A0A128EG76</accession>
<evidence type="ECO:0000313" key="4">
    <source>
        <dbReference type="Proteomes" id="UP000069632"/>
    </source>
</evidence>
<organism evidence="3 4">
    <name type="scientific">Campylobacter geochelonis</name>
    <dbReference type="NCBI Taxonomy" id="1780362"/>
    <lineage>
        <taxon>Bacteria</taxon>
        <taxon>Pseudomonadati</taxon>
        <taxon>Campylobacterota</taxon>
        <taxon>Epsilonproteobacteria</taxon>
        <taxon>Campylobacterales</taxon>
        <taxon>Campylobacteraceae</taxon>
        <taxon>Campylobacter</taxon>
    </lineage>
</organism>
<dbReference type="InterPro" id="IPR001789">
    <property type="entry name" value="Sig_transdc_resp-reg_receiver"/>
</dbReference>
<protein>
    <submittedName>
        <fullName evidence="3">Cation-efflux system membrane protein</fullName>
    </submittedName>
</protein>
<gene>
    <name evidence="3" type="primary">czcD_2</name>
    <name evidence="3" type="ORF">ERS672216_00977</name>
</gene>
<name>A0A128EG76_9BACT</name>
<comment type="caution">
    <text evidence="1">Lacks conserved residue(s) required for the propagation of feature annotation.</text>
</comment>
<evidence type="ECO:0000313" key="3">
    <source>
        <dbReference type="EMBL" id="CZE47597.1"/>
    </source>
</evidence>
<reference evidence="3 4" key="1">
    <citation type="submission" date="2016-02" db="EMBL/GenBank/DDBJ databases">
        <authorList>
            <consortium name="Pathogen Informatics"/>
        </authorList>
    </citation>
    <scope>NUCLEOTIDE SEQUENCE [LARGE SCALE GENOMIC DNA]</scope>
    <source>
        <strain evidence="3 4">RC20</strain>
    </source>
</reference>
<proteinExistence type="predicted"/>
<dbReference type="AlphaFoldDB" id="A0A128EG76"/>
<keyword evidence="4" id="KW-1185">Reference proteome</keyword>
<evidence type="ECO:0000256" key="1">
    <source>
        <dbReference type="PROSITE-ProRule" id="PRU00169"/>
    </source>
</evidence>
<dbReference type="InterPro" id="IPR011006">
    <property type="entry name" value="CheY-like_superfamily"/>
</dbReference>
<dbReference type="GO" id="GO:0000160">
    <property type="term" value="P:phosphorelay signal transduction system"/>
    <property type="evidence" value="ECO:0007669"/>
    <property type="project" value="InterPro"/>
</dbReference>
<feature type="domain" description="Response regulatory" evidence="2">
    <location>
        <begin position="2"/>
        <end position="109"/>
    </location>
</feature>
<dbReference type="Proteomes" id="UP000069632">
    <property type="component" value="Unassembled WGS sequence"/>
</dbReference>